<evidence type="ECO:0000313" key="1">
    <source>
        <dbReference type="Proteomes" id="UP000887569"/>
    </source>
</evidence>
<keyword evidence="1" id="KW-1185">Reference proteome</keyword>
<reference evidence="2" key="1">
    <citation type="submission" date="2022-11" db="UniProtKB">
        <authorList>
            <consortium name="WormBaseParasite"/>
        </authorList>
    </citation>
    <scope>IDENTIFICATION</scope>
</reference>
<evidence type="ECO:0000313" key="2">
    <source>
        <dbReference type="WBParaSite" id="PgR035X_g029_t01"/>
    </source>
</evidence>
<dbReference type="PANTHER" id="PTHR34651">
    <property type="entry name" value="SIMILAR TO ENSANGP00000021391"/>
    <property type="match status" value="1"/>
</dbReference>
<protein>
    <submittedName>
        <fullName evidence="2">Uncharacterized protein</fullName>
    </submittedName>
</protein>
<dbReference type="Proteomes" id="UP000887569">
    <property type="component" value="Unplaced"/>
</dbReference>
<proteinExistence type="predicted"/>
<accession>A0A915BD46</accession>
<name>A0A915BD46_PARUN</name>
<dbReference type="Pfam" id="PF15031">
    <property type="entry name" value="DUF4528"/>
    <property type="match status" value="1"/>
</dbReference>
<dbReference type="PANTHER" id="PTHR34651:SF1">
    <property type="entry name" value="SIMILAR TO ENSANGP00000021391"/>
    <property type="match status" value="1"/>
</dbReference>
<dbReference type="WBParaSite" id="PgR035X_g029_t01">
    <property type="protein sequence ID" value="PgR035X_g029_t01"/>
    <property type="gene ID" value="PgR035X_g029"/>
</dbReference>
<dbReference type="AlphaFoldDB" id="A0A915BD46"/>
<sequence length="167" mass="19934">MVLRRRFVETMDEMSYGSMLIYGLFVWPYRSVLNPLYRTRPLASNVLRAYIRWRGYPSWTSYFVKYRDVQDDDFGEKHYNLDVDGHNYHILRIGCFPFIKYHCTKRPYQDLSLENQIFKAIAVVNLGFPCLLYGLAALSLIRHRDHIIEPKTGKRVTIHFLIKELHN</sequence>
<organism evidence="1 2">
    <name type="scientific">Parascaris univalens</name>
    <name type="common">Nematode worm</name>
    <dbReference type="NCBI Taxonomy" id="6257"/>
    <lineage>
        <taxon>Eukaryota</taxon>
        <taxon>Metazoa</taxon>
        <taxon>Ecdysozoa</taxon>
        <taxon>Nematoda</taxon>
        <taxon>Chromadorea</taxon>
        <taxon>Rhabditida</taxon>
        <taxon>Spirurina</taxon>
        <taxon>Ascaridomorpha</taxon>
        <taxon>Ascaridoidea</taxon>
        <taxon>Ascarididae</taxon>
        <taxon>Parascaris</taxon>
    </lineage>
</organism>
<dbReference type="InterPro" id="IPR029245">
    <property type="entry name" value="DUF4528"/>
</dbReference>